<evidence type="ECO:0000256" key="1">
    <source>
        <dbReference type="SAM" id="Phobius"/>
    </source>
</evidence>
<feature type="transmembrane region" description="Helical" evidence="1">
    <location>
        <begin position="7"/>
        <end position="24"/>
    </location>
</feature>
<keyword evidence="1" id="KW-1133">Transmembrane helix</keyword>
<reference evidence="2" key="1">
    <citation type="submission" date="2018-02" db="EMBL/GenBank/DDBJ databases">
        <title>Rhizophora mucronata_Transcriptome.</title>
        <authorList>
            <person name="Meera S.P."/>
            <person name="Sreeshan A."/>
            <person name="Augustine A."/>
        </authorList>
    </citation>
    <scope>NUCLEOTIDE SEQUENCE</scope>
    <source>
        <tissue evidence="2">Leaf</tissue>
    </source>
</reference>
<evidence type="ECO:0000313" key="2">
    <source>
        <dbReference type="EMBL" id="MBX71599.1"/>
    </source>
</evidence>
<accession>A0A2P2QX64</accession>
<organism evidence="2">
    <name type="scientific">Rhizophora mucronata</name>
    <name type="common">Asiatic mangrove</name>
    <dbReference type="NCBI Taxonomy" id="61149"/>
    <lineage>
        <taxon>Eukaryota</taxon>
        <taxon>Viridiplantae</taxon>
        <taxon>Streptophyta</taxon>
        <taxon>Embryophyta</taxon>
        <taxon>Tracheophyta</taxon>
        <taxon>Spermatophyta</taxon>
        <taxon>Magnoliopsida</taxon>
        <taxon>eudicotyledons</taxon>
        <taxon>Gunneridae</taxon>
        <taxon>Pentapetalae</taxon>
        <taxon>rosids</taxon>
        <taxon>fabids</taxon>
        <taxon>Malpighiales</taxon>
        <taxon>Rhizophoraceae</taxon>
        <taxon>Rhizophora</taxon>
    </lineage>
</organism>
<name>A0A2P2QX64_RHIMU</name>
<dbReference type="EMBL" id="GGEC01091115">
    <property type="protein sequence ID" value="MBX71599.1"/>
    <property type="molecule type" value="Transcribed_RNA"/>
</dbReference>
<keyword evidence="1" id="KW-0472">Membrane</keyword>
<protein>
    <submittedName>
        <fullName evidence="2">Uncharacterized protein</fullName>
    </submittedName>
</protein>
<keyword evidence="1" id="KW-0812">Transmembrane</keyword>
<sequence length="31" mass="3838">MTTIKKLFAYSVEHFFFFSIFAWNEACPKWF</sequence>
<proteinExistence type="predicted"/>
<dbReference type="AlphaFoldDB" id="A0A2P2QX64"/>